<evidence type="ECO:0000313" key="5">
    <source>
        <dbReference type="Proteomes" id="UP000289340"/>
    </source>
</evidence>
<dbReference type="GO" id="GO:0000723">
    <property type="term" value="P:telomere maintenance"/>
    <property type="evidence" value="ECO:0007669"/>
    <property type="project" value="InterPro"/>
</dbReference>
<dbReference type="Proteomes" id="UP000289340">
    <property type="component" value="Chromosome 4"/>
</dbReference>
<gene>
    <name evidence="4" type="ORF">D0Y65_009752</name>
</gene>
<evidence type="ECO:0000259" key="2">
    <source>
        <dbReference type="Pfam" id="PF05970"/>
    </source>
</evidence>
<dbReference type="GO" id="GO:0043139">
    <property type="term" value="F:5'-3' DNA helicase activity"/>
    <property type="evidence" value="ECO:0007669"/>
    <property type="project" value="UniProtKB-EC"/>
</dbReference>
<dbReference type="InterPro" id="IPR027417">
    <property type="entry name" value="P-loop_NTPase"/>
</dbReference>
<dbReference type="Gene3D" id="3.40.50.300">
    <property type="entry name" value="P-loop containing nucleotide triphosphate hydrolases"/>
    <property type="match status" value="1"/>
</dbReference>
<dbReference type="EMBL" id="QZWG01000004">
    <property type="protein sequence ID" value="RZC16593.1"/>
    <property type="molecule type" value="Genomic_DNA"/>
</dbReference>
<dbReference type="InterPro" id="IPR010285">
    <property type="entry name" value="DNA_helicase_pif1-like_DEAD"/>
</dbReference>
<keyword evidence="1" id="KW-0234">DNA repair</keyword>
<keyword evidence="1 4" id="KW-0347">Helicase</keyword>
<feature type="domain" description="DNA helicase Pif1-like 2B" evidence="3">
    <location>
        <begin position="338"/>
        <end position="384"/>
    </location>
</feature>
<comment type="caution">
    <text evidence="4">The sequence shown here is derived from an EMBL/GenBank/DDBJ whole genome shotgun (WGS) entry which is preliminary data.</text>
</comment>
<evidence type="ECO:0000313" key="4">
    <source>
        <dbReference type="EMBL" id="RZC16593.1"/>
    </source>
</evidence>
<keyword evidence="1" id="KW-0233">DNA recombination</keyword>
<keyword evidence="1" id="KW-0378">Hydrolase</keyword>
<accession>A0A445L0E6</accession>
<dbReference type="PANTHER" id="PTHR10492:SF78">
    <property type="entry name" value="ATP-DEPENDENT DNA HELICASE"/>
    <property type="match status" value="1"/>
</dbReference>
<keyword evidence="1" id="KW-0227">DNA damage</keyword>
<dbReference type="GO" id="GO:0005524">
    <property type="term" value="F:ATP binding"/>
    <property type="evidence" value="ECO:0007669"/>
    <property type="project" value="UniProtKB-KW"/>
</dbReference>
<dbReference type="Pfam" id="PF21530">
    <property type="entry name" value="Pif1_2B_dom"/>
    <property type="match status" value="1"/>
</dbReference>
<evidence type="ECO:0000256" key="1">
    <source>
        <dbReference type="RuleBase" id="RU363044"/>
    </source>
</evidence>
<keyword evidence="1" id="KW-0547">Nucleotide-binding</keyword>
<dbReference type="SUPFAM" id="SSF52540">
    <property type="entry name" value="P-loop containing nucleoside triphosphate hydrolases"/>
    <property type="match status" value="2"/>
</dbReference>
<dbReference type="EC" id="5.6.2.3" evidence="1"/>
<keyword evidence="1" id="KW-0067">ATP-binding</keyword>
<protein>
    <recommendedName>
        <fullName evidence="1">ATP-dependent DNA helicase</fullName>
        <ecNumber evidence="1">5.6.2.3</ecNumber>
    </recommendedName>
</protein>
<comment type="cofactor">
    <cofactor evidence="1">
        <name>Mg(2+)</name>
        <dbReference type="ChEBI" id="CHEBI:18420"/>
    </cofactor>
</comment>
<dbReference type="AlphaFoldDB" id="A0A445L0E6"/>
<sequence length="501" mass="56188">MLLTGSITKPEELWNQTWHWLVEDIAYHYTKSIANTELHITDEHLKNLTLGGTGKTYIWRTLATSLKANNQIFIMVVSSGIASLLLLGGRTAHSKFKIPIPIFEDSTCNIHQGSQSADLLNQTSLIIWDEAPMAHKFCFEALNQSLIDIIQQKNNSNHIFGGKVIVFGGDFQQILPVIPRGSRSDIINATINSSYLWSCCEVLRLTKNMCLKANLQSIDDQETATFAKWILDIGDGIIGYENDGYATVEIPNDLLITKYDNPIDAIVKSRFPDLCQHHNNPEFFKCRAILASTNETVEEVNAYILSLIPGQHMEYLSYDVGDKSKSIDSFYFQSITIEFLNSLTTSSLASHSIKLKIGCPIMLLRNLDQTQGLCNGTRLIVTKLAKHVIAAEIISGKNLGHNVYIPRMSMSPSQSPWPFKLLRRQFLIMLSYAMTINKSQGQSLSMVGLYLPKPVFSHGQLYVVLLKVNSRKGLKILIHDKDQKSMTSTTNVVSKEAFKNL</sequence>
<comment type="similarity">
    <text evidence="1">Belongs to the helicase family.</text>
</comment>
<comment type="catalytic activity">
    <reaction evidence="1">
        <text>ATP + H2O = ADP + phosphate + H(+)</text>
        <dbReference type="Rhea" id="RHEA:13065"/>
        <dbReference type="ChEBI" id="CHEBI:15377"/>
        <dbReference type="ChEBI" id="CHEBI:15378"/>
        <dbReference type="ChEBI" id="CHEBI:30616"/>
        <dbReference type="ChEBI" id="CHEBI:43474"/>
        <dbReference type="ChEBI" id="CHEBI:456216"/>
        <dbReference type="EC" id="5.6.2.3"/>
    </reaction>
</comment>
<name>A0A445L0E6_GLYSO</name>
<dbReference type="GO" id="GO:0016887">
    <property type="term" value="F:ATP hydrolysis activity"/>
    <property type="evidence" value="ECO:0007669"/>
    <property type="project" value="RHEA"/>
</dbReference>
<reference evidence="4 5" key="1">
    <citation type="submission" date="2018-09" db="EMBL/GenBank/DDBJ databases">
        <title>A high-quality reference genome of wild soybean provides a powerful tool to mine soybean genomes.</title>
        <authorList>
            <person name="Xie M."/>
            <person name="Chung C.Y.L."/>
            <person name="Li M.-W."/>
            <person name="Wong F.-L."/>
            <person name="Chan T.-F."/>
            <person name="Lam H.-M."/>
        </authorList>
    </citation>
    <scope>NUCLEOTIDE SEQUENCE [LARGE SCALE GENOMIC DNA]</scope>
    <source>
        <strain evidence="5">cv. W05</strain>
        <tissue evidence="4">Hypocotyl of etiolated seedlings</tissue>
    </source>
</reference>
<dbReference type="InterPro" id="IPR049163">
    <property type="entry name" value="Pif1-like_2B_dom"/>
</dbReference>
<dbReference type="PANTHER" id="PTHR10492">
    <property type="match status" value="1"/>
</dbReference>
<keyword evidence="5" id="KW-1185">Reference proteome</keyword>
<evidence type="ECO:0000259" key="3">
    <source>
        <dbReference type="Pfam" id="PF21530"/>
    </source>
</evidence>
<organism evidence="4 5">
    <name type="scientific">Glycine soja</name>
    <name type="common">Wild soybean</name>
    <dbReference type="NCBI Taxonomy" id="3848"/>
    <lineage>
        <taxon>Eukaryota</taxon>
        <taxon>Viridiplantae</taxon>
        <taxon>Streptophyta</taxon>
        <taxon>Embryophyta</taxon>
        <taxon>Tracheophyta</taxon>
        <taxon>Spermatophyta</taxon>
        <taxon>Magnoliopsida</taxon>
        <taxon>eudicotyledons</taxon>
        <taxon>Gunneridae</taxon>
        <taxon>Pentapetalae</taxon>
        <taxon>rosids</taxon>
        <taxon>fabids</taxon>
        <taxon>Fabales</taxon>
        <taxon>Fabaceae</taxon>
        <taxon>Papilionoideae</taxon>
        <taxon>50 kb inversion clade</taxon>
        <taxon>NPAAA clade</taxon>
        <taxon>indigoferoid/millettioid clade</taxon>
        <taxon>Phaseoleae</taxon>
        <taxon>Glycine</taxon>
        <taxon>Glycine subgen. Soja</taxon>
    </lineage>
</organism>
<feature type="domain" description="DNA helicase Pif1-like DEAD-box helicase" evidence="2">
    <location>
        <begin position="50"/>
        <end position="242"/>
    </location>
</feature>
<dbReference type="GO" id="GO:0006281">
    <property type="term" value="P:DNA repair"/>
    <property type="evidence" value="ECO:0007669"/>
    <property type="project" value="UniProtKB-KW"/>
</dbReference>
<dbReference type="Pfam" id="PF05970">
    <property type="entry name" value="PIF1"/>
    <property type="match status" value="1"/>
</dbReference>
<dbReference type="CDD" id="cd18809">
    <property type="entry name" value="SF1_C_RecD"/>
    <property type="match status" value="1"/>
</dbReference>
<dbReference type="GO" id="GO:0006310">
    <property type="term" value="P:DNA recombination"/>
    <property type="evidence" value="ECO:0007669"/>
    <property type="project" value="UniProtKB-KW"/>
</dbReference>
<proteinExistence type="inferred from homology"/>